<dbReference type="RefSeq" id="WP_005010088.1">
    <property type="nucleotide sequence ID" value="NZ_KB849727.1"/>
</dbReference>
<dbReference type="InterPro" id="IPR020846">
    <property type="entry name" value="MFS_dom"/>
</dbReference>
<gene>
    <name evidence="10" type="ORF">F941_01676</name>
</gene>
<reference evidence="10 11" key="1">
    <citation type="submission" date="2013-02" db="EMBL/GenBank/DDBJ databases">
        <title>The Genome Sequence of Acinetobacter bouvetii CIP 107468.</title>
        <authorList>
            <consortium name="The Broad Institute Genome Sequencing Platform"/>
            <consortium name="The Broad Institute Genome Sequencing Center for Infectious Disease"/>
            <person name="Cerqueira G."/>
            <person name="Feldgarden M."/>
            <person name="Courvalin P."/>
            <person name="Perichon B."/>
            <person name="Grillot-Courvalin C."/>
            <person name="Clermont D."/>
            <person name="Rocha E."/>
            <person name="Yoon E.-J."/>
            <person name="Nemec A."/>
            <person name="Walker B."/>
            <person name="Young S.K."/>
            <person name="Zeng Q."/>
            <person name="Gargeya S."/>
            <person name="Fitzgerald M."/>
            <person name="Haas B."/>
            <person name="Abouelleil A."/>
            <person name="Alvarado L."/>
            <person name="Arachchi H.M."/>
            <person name="Berlin A.M."/>
            <person name="Chapman S.B."/>
            <person name="Dewar J."/>
            <person name="Goldberg J."/>
            <person name="Griggs A."/>
            <person name="Gujja S."/>
            <person name="Hansen M."/>
            <person name="Howarth C."/>
            <person name="Imamovic A."/>
            <person name="Larimer J."/>
            <person name="McCowan C."/>
            <person name="Murphy C."/>
            <person name="Neiman D."/>
            <person name="Pearson M."/>
            <person name="Priest M."/>
            <person name="Roberts A."/>
            <person name="Saif S."/>
            <person name="Shea T."/>
            <person name="Sisk P."/>
            <person name="Sykes S."/>
            <person name="Wortman J."/>
            <person name="Nusbaum C."/>
            <person name="Birren B."/>
        </authorList>
    </citation>
    <scope>NUCLEOTIDE SEQUENCE [LARGE SCALE GENOMIC DNA]</scope>
    <source>
        <strain evidence="10 11">CIP 107468</strain>
    </source>
</reference>
<feature type="transmembrane region" description="Helical" evidence="8">
    <location>
        <begin position="300"/>
        <end position="318"/>
    </location>
</feature>
<dbReference type="GO" id="GO:0005886">
    <property type="term" value="C:plasma membrane"/>
    <property type="evidence" value="ECO:0007669"/>
    <property type="project" value="UniProtKB-SubCell"/>
</dbReference>
<dbReference type="GO" id="GO:0015528">
    <property type="term" value="F:lactose:proton symporter activity"/>
    <property type="evidence" value="ECO:0007669"/>
    <property type="project" value="TreeGrafter"/>
</dbReference>
<feature type="transmembrane region" description="Helical" evidence="8">
    <location>
        <begin position="359"/>
        <end position="378"/>
    </location>
</feature>
<evidence type="ECO:0000259" key="9">
    <source>
        <dbReference type="PROSITE" id="PS50850"/>
    </source>
</evidence>
<keyword evidence="2" id="KW-0813">Transport</keyword>
<evidence type="ECO:0000256" key="8">
    <source>
        <dbReference type="SAM" id="Phobius"/>
    </source>
</evidence>
<dbReference type="OrthoDB" id="9150135at2"/>
<feature type="domain" description="Major facilitator superfamily (MFS) profile" evidence="9">
    <location>
        <begin position="204"/>
        <end position="385"/>
    </location>
</feature>
<dbReference type="AlphaFoldDB" id="N9DQD3"/>
<dbReference type="Pfam" id="PF12832">
    <property type="entry name" value="MFS_1_like"/>
    <property type="match status" value="1"/>
</dbReference>
<evidence type="ECO:0000256" key="7">
    <source>
        <dbReference type="ARBA" id="ARBA00023136"/>
    </source>
</evidence>
<dbReference type="PANTHER" id="PTHR23522:SF10">
    <property type="entry name" value="3-PHENYLPROPIONIC ACID TRANSPORTER-RELATED"/>
    <property type="match status" value="1"/>
</dbReference>
<evidence type="ECO:0000256" key="4">
    <source>
        <dbReference type="ARBA" id="ARBA00022519"/>
    </source>
</evidence>
<dbReference type="PIRSF" id="PIRSF004925">
    <property type="entry name" value="HcaT"/>
    <property type="match status" value="1"/>
</dbReference>
<dbReference type="InterPro" id="IPR036259">
    <property type="entry name" value="MFS_trans_sf"/>
</dbReference>
<feature type="transmembrane region" description="Helical" evidence="8">
    <location>
        <begin position="98"/>
        <end position="123"/>
    </location>
</feature>
<keyword evidence="11" id="KW-1185">Reference proteome</keyword>
<evidence type="ECO:0000256" key="1">
    <source>
        <dbReference type="ARBA" id="ARBA00004429"/>
    </source>
</evidence>
<sequence>MQCFPIQSKLGGFYFFYYAIVGTFMPFWNLYLEDQGFNYQEIGILSSIAIITRFFAPFIWGWIADKSGKRMLLVRFATWMECCIWLLIFVIPNSFQSIAFLMLIFSFFQNAILAQFEGVTLFWLGEKRTELYGKVRKWGSIGFIAGVFCIGALLEIIQISWLPILLLCIASLAFLWSFCIKEPTSAPHSQKQLEPLWPILKRPVVACFFIIEFVLLFSHAPFYSFYSNYLHQMGYSMGQIGMLWSVGVIAEIIMFTFANVFLTRFSWRALICLCLILTGFRWVIVGLYPHEFAWQFVGQTIHAFSFGLFHMIAMRIIFQNFSAGQQGRGQALYSTMWGLGVASGSVLAGHYWSLLSGQVVFLLAGASTLAGLCFTAGLPKKIQVN</sequence>
<feature type="transmembrane region" description="Helical" evidence="8">
    <location>
        <begin position="42"/>
        <end position="60"/>
    </location>
</feature>
<dbReference type="InterPro" id="IPR026032">
    <property type="entry name" value="HcaT-like"/>
</dbReference>
<feature type="transmembrane region" description="Helical" evidence="8">
    <location>
        <begin position="330"/>
        <end position="353"/>
    </location>
</feature>
<dbReference type="GO" id="GO:0030395">
    <property type="term" value="F:lactose binding"/>
    <property type="evidence" value="ECO:0007669"/>
    <property type="project" value="TreeGrafter"/>
</dbReference>
<dbReference type="Proteomes" id="UP000018460">
    <property type="component" value="Unassembled WGS sequence"/>
</dbReference>
<feature type="transmembrane region" description="Helical" evidence="8">
    <location>
        <begin position="242"/>
        <end position="262"/>
    </location>
</feature>
<keyword evidence="6 8" id="KW-1133">Transmembrane helix</keyword>
<dbReference type="SUPFAM" id="SSF103473">
    <property type="entry name" value="MFS general substrate transporter"/>
    <property type="match status" value="1"/>
</dbReference>
<dbReference type="EMBL" id="APQD01000012">
    <property type="protein sequence ID" value="ENV82910.1"/>
    <property type="molecule type" value="Genomic_DNA"/>
</dbReference>
<feature type="transmembrane region" description="Helical" evidence="8">
    <location>
        <begin position="269"/>
        <end position="288"/>
    </location>
</feature>
<name>N9DQD3_9GAMM</name>
<dbReference type="PANTHER" id="PTHR23522">
    <property type="entry name" value="BLL5896 PROTEIN"/>
    <property type="match status" value="1"/>
</dbReference>
<feature type="transmembrane region" description="Helical" evidence="8">
    <location>
        <begin position="160"/>
        <end position="179"/>
    </location>
</feature>
<keyword evidence="5 8" id="KW-0812">Transmembrane</keyword>
<accession>N9DQD3</accession>
<evidence type="ECO:0000256" key="6">
    <source>
        <dbReference type="ARBA" id="ARBA00022989"/>
    </source>
</evidence>
<dbReference type="eggNOG" id="COG2814">
    <property type="taxonomic scope" value="Bacteria"/>
</dbReference>
<keyword evidence="3" id="KW-1003">Cell membrane</keyword>
<dbReference type="NCBIfam" id="NF037955">
    <property type="entry name" value="mfs"/>
    <property type="match status" value="1"/>
</dbReference>
<feature type="transmembrane region" description="Helical" evidence="8">
    <location>
        <begin position="200"/>
        <end position="222"/>
    </location>
</feature>
<comment type="subcellular location">
    <subcellularLocation>
        <location evidence="1">Cell inner membrane</location>
        <topology evidence="1">Multi-pass membrane protein</topology>
    </subcellularLocation>
</comment>
<evidence type="ECO:0000256" key="3">
    <source>
        <dbReference type="ARBA" id="ARBA00022475"/>
    </source>
</evidence>
<keyword evidence="4" id="KW-0997">Cell inner membrane</keyword>
<keyword evidence="7 8" id="KW-0472">Membrane</keyword>
<feature type="transmembrane region" description="Helical" evidence="8">
    <location>
        <begin position="135"/>
        <end position="154"/>
    </location>
</feature>
<dbReference type="InterPro" id="IPR024989">
    <property type="entry name" value="MFS_assoc_dom"/>
</dbReference>
<dbReference type="Gene3D" id="1.20.1250.20">
    <property type="entry name" value="MFS general substrate transporter like domains"/>
    <property type="match status" value="2"/>
</dbReference>
<comment type="caution">
    <text evidence="10">The sequence shown here is derived from an EMBL/GenBank/DDBJ whole genome shotgun (WGS) entry which is preliminary data.</text>
</comment>
<protein>
    <recommendedName>
        <fullName evidence="9">Major facilitator superfamily (MFS) profile domain-containing protein</fullName>
    </recommendedName>
</protein>
<organism evidence="10 11">
    <name type="scientific">Acinetobacter bouvetii DSM 14964 = CIP 107468</name>
    <dbReference type="NCBI Taxonomy" id="1120925"/>
    <lineage>
        <taxon>Bacteria</taxon>
        <taxon>Pseudomonadati</taxon>
        <taxon>Pseudomonadota</taxon>
        <taxon>Gammaproteobacteria</taxon>
        <taxon>Moraxellales</taxon>
        <taxon>Moraxellaceae</taxon>
        <taxon>Acinetobacter</taxon>
    </lineage>
</organism>
<feature type="transmembrane region" description="Helical" evidence="8">
    <location>
        <begin position="12"/>
        <end position="30"/>
    </location>
</feature>
<dbReference type="PROSITE" id="PS50850">
    <property type="entry name" value="MFS"/>
    <property type="match status" value="1"/>
</dbReference>
<evidence type="ECO:0000313" key="10">
    <source>
        <dbReference type="EMBL" id="ENV82910.1"/>
    </source>
</evidence>
<evidence type="ECO:0000313" key="11">
    <source>
        <dbReference type="Proteomes" id="UP000018460"/>
    </source>
</evidence>
<feature type="transmembrane region" description="Helical" evidence="8">
    <location>
        <begin position="72"/>
        <end position="92"/>
    </location>
</feature>
<dbReference type="PATRIC" id="fig|1120925.3.peg.1774"/>
<evidence type="ECO:0000256" key="2">
    <source>
        <dbReference type="ARBA" id="ARBA00022448"/>
    </source>
</evidence>
<evidence type="ECO:0000256" key="5">
    <source>
        <dbReference type="ARBA" id="ARBA00022692"/>
    </source>
</evidence>
<proteinExistence type="predicted"/>